<gene>
    <name evidence="8" type="ORF">FSB_LOCUS21342</name>
</gene>
<feature type="region of interest" description="Disordered" evidence="4">
    <location>
        <begin position="939"/>
        <end position="962"/>
    </location>
</feature>
<dbReference type="InterPro" id="IPR027417">
    <property type="entry name" value="P-loop_NTPase"/>
</dbReference>
<keyword evidence="2" id="KW-0677">Repeat</keyword>
<protein>
    <recommendedName>
        <fullName evidence="9">Myb-like domain-containing protein</fullName>
    </recommendedName>
</protein>
<dbReference type="InterPro" id="IPR003591">
    <property type="entry name" value="Leu-rich_rpt_typical-subtyp"/>
</dbReference>
<evidence type="ECO:0000256" key="4">
    <source>
        <dbReference type="SAM" id="MobiDB-lite"/>
    </source>
</evidence>
<dbReference type="GO" id="GO:0043531">
    <property type="term" value="F:ADP binding"/>
    <property type="evidence" value="ECO:0007669"/>
    <property type="project" value="InterPro"/>
</dbReference>
<dbReference type="Gene3D" id="3.80.10.10">
    <property type="entry name" value="Ribonuclease Inhibitor"/>
    <property type="match status" value="2"/>
</dbReference>
<name>A0A2N9G2A3_FAGSY</name>
<keyword evidence="1" id="KW-0433">Leucine-rich repeat</keyword>
<dbReference type="InterPro" id="IPR044974">
    <property type="entry name" value="Disease_R_plants"/>
</dbReference>
<feature type="domain" description="Disease resistance R13L4/SHOC-2-like LRR" evidence="7">
    <location>
        <begin position="449"/>
        <end position="585"/>
    </location>
</feature>
<dbReference type="InterPro" id="IPR055414">
    <property type="entry name" value="LRR_R13L4/SHOC2-like"/>
</dbReference>
<dbReference type="EMBL" id="OIVN01001393">
    <property type="protein sequence ID" value="SPC93460.1"/>
    <property type="molecule type" value="Genomic_DNA"/>
</dbReference>
<dbReference type="PRINTS" id="PR00364">
    <property type="entry name" value="DISEASERSIST"/>
</dbReference>
<dbReference type="InterPro" id="IPR058192">
    <property type="entry name" value="WHD_ROQ1-like"/>
</dbReference>
<dbReference type="InterPro" id="IPR042197">
    <property type="entry name" value="Apaf_helical"/>
</dbReference>
<evidence type="ECO:0000256" key="3">
    <source>
        <dbReference type="ARBA" id="ARBA00022821"/>
    </source>
</evidence>
<dbReference type="AlphaFoldDB" id="A0A2N9G2A3"/>
<dbReference type="GO" id="GO:0006952">
    <property type="term" value="P:defense response"/>
    <property type="evidence" value="ECO:0007669"/>
    <property type="project" value="UniProtKB-KW"/>
</dbReference>
<evidence type="ECO:0000259" key="7">
    <source>
        <dbReference type="Pfam" id="PF23598"/>
    </source>
</evidence>
<dbReference type="Pfam" id="PF20160">
    <property type="entry name" value="C-JID"/>
    <property type="match status" value="1"/>
</dbReference>
<reference evidence="8" key="1">
    <citation type="submission" date="2018-02" db="EMBL/GenBank/DDBJ databases">
        <authorList>
            <person name="Cohen D.B."/>
            <person name="Kent A.D."/>
        </authorList>
    </citation>
    <scope>NUCLEOTIDE SEQUENCE</scope>
</reference>
<evidence type="ECO:0008006" key="9">
    <source>
        <dbReference type="Google" id="ProtNLM"/>
    </source>
</evidence>
<evidence type="ECO:0000313" key="8">
    <source>
        <dbReference type="EMBL" id="SPC93460.1"/>
    </source>
</evidence>
<dbReference type="Pfam" id="PF23598">
    <property type="entry name" value="LRR_14"/>
    <property type="match status" value="1"/>
</dbReference>
<feature type="domain" description="C-JID" evidence="5">
    <location>
        <begin position="760"/>
        <end position="897"/>
    </location>
</feature>
<dbReference type="InterPro" id="IPR032675">
    <property type="entry name" value="LRR_dom_sf"/>
</dbReference>
<dbReference type="GO" id="GO:0061809">
    <property type="term" value="F:NAD+ nucleosidase activity, cyclic ADP-ribose generating"/>
    <property type="evidence" value="ECO:0007669"/>
    <property type="project" value="UniProtKB-EC"/>
</dbReference>
<keyword evidence="3" id="KW-0611">Plant defense</keyword>
<accession>A0A2N9G2A3</accession>
<dbReference type="PANTHER" id="PTHR11017:SF573">
    <property type="entry name" value="ADP-RIBOSYL CYCLASE_CYCLIC ADP-RIBOSE HYDROLASE"/>
    <property type="match status" value="1"/>
</dbReference>
<evidence type="ECO:0000259" key="6">
    <source>
        <dbReference type="Pfam" id="PF23282"/>
    </source>
</evidence>
<dbReference type="Pfam" id="PF23282">
    <property type="entry name" value="WHD_ROQ1"/>
    <property type="match status" value="1"/>
</dbReference>
<sequence>MDSTQNGTKHRCHVVAMPIPVEATSSADILISFVITEEWLGFGQDPKPIGFIGSDPKPTKRFPEKQTWGMWEELLLACAVHRYDTESWDSVSMEIQKRSSKLHYHLQRRFNQNQDPPTRPESKFIQNIVGELWLKLSYGFSEDLDDLVGIISRAEKLKSCLATRSNDVRIIGVWGMGGIGSRVIITTRDKHLLHTLEVDDIYEVDGLNDDEALHLLSLKAFKKDQPPTDYLELSKDVVHYVKGLPLAIEILGSNLFVQMLDYLDLYPDVGLRALVNKSLVKVNDTEVWMHDLLKEMGKNIVHQECLEEPGKRSRLWSFEDINNVLTENTGTEAIQGMVLELLEPKEAYWRPESFSKLHHLKLLIIDNVHLSHDPKHLPNSLRIIDWSGYPSKSFPSKSPKLIETLDFTKVPVLEKLVLEDCINLPGVHPSIGVHKKLKVVSLKGCKNLKSLPSKFEMESLEILILSGCSKVKKIPEFGGSMECVRKLYLDGTAISKLPASIENLNGLASLKLKDCKNLVCLPSTIFNLKLLKDVDISGCSKVERLPEILGNAESVEELYVSETAIRHVPSSIGLLKNLKRLSLEGCKGLSSSNKSWYELIPFYSKPISPDPVGLSPLLGLCSLTDLDLSDCNLKAIPNDIGSLFSLEYLNLDGNKFVCLPESIGQLSNLKWMWMDNCTSLRSLSKLPSNIELIGANNFISPEMLPDLFKANDSFQTKLYLQNCFRSADNQCLIDMYFAAIKKHLQGLSPQFPPNYYGVVIPGSEIPEWFTHQSMEDEVNIKEPSNLGNKWMGLAHCIVFRSHPHHQIDKKNGQLSIRLIANGNGNLIGSIGFGNIPYLLSYHLLLLYSSPSYYKEKKINILWECDANRFSQIGIKINSTALEVKKHGFRIVYKKDIEDLNRITAQCSNNNIIPYNGINVIYHNFDFSAVAAEGNKIKRSHDDYDGAGPSGEGSSNDIPNPKRIERLTESMAYGNSDCKESSDSD</sequence>
<dbReference type="PANTHER" id="PTHR11017">
    <property type="entry name" value="LEUCINE-RICH REPEAT-CONTAINING PROTEIN"/>
    <property type="match status" value="1"/>
</dbReference>
<dbReference type="SUPFAM" id="SSF52058">
    <property type="entry name" value="L domain-like"/>
    <property type="match status" value="1"/>
</dbReference>
<dbReference type="Gene3D" id="1.10.8.430">
    <property type="entry name" value="Helical domain of apoptotic protease-activating factors"/>
    <property type="match status" value="1"/>
</dbReference>
<dbReference type="InterPro" id="IPR045344">
    <property type="entry name" value="C-JID"/>
</dbReference>
<evidence type="ECO:0000256" key="2">
    <source>
        <dbReference type="ARBA" id="ARBA00022737"/>
    </source>
</evidence>
<feature type="domain" description="Disease resistance protein Roq1-like winged-helix" evidence="6">
    <location>
        <begin position="261"/>
        <end position="303"/>
    </location>
</feature>
<proteinExistence type="predicted"/>
<dbReference type="SMART" id="SM00369">
    <property type="entry name" value="LRR_TYP"/>
    <property type="match status" value="3"/>
</dbReference>
<dbReference type="CDD" id="cd00167">
    <property type="entry name" value="SANT"/>
    <property type="match status" value="1"/>
</dbReference>
<evidence type="ECO:0000256" key="1">
    <source>
        <dbReference type="ARBA" id="ARBA00022614"/>
    </source>
</evidence>
<dbReference type="SUPFAM" id="SSF52540">
    <property type="entry name" value="P-loop containing nucleoside triphosphate hydrolases"/>
    <property type="match status" value="1"/>
</dbReference>
<organism evidence="8">
    <name type="scientific">Fagus sylvatica</name>
    <name type="common">Beechnut</name>
    <dbReference type="NCBI Taxonomy" id="28930"/>
    <lineage>
        <taxon>Eukaryota</taxon>
        <taxon>Viridiplantae</taxon>
        <taxon>Streptophyta</taxon>
        <taxon>Embryophyta</taxon>
        <taxon>Tracheophyta</taxon>
        <taxon>Spermatophyta</taxon>
        <taxon>Magnoliopsida</taxon>
        <taxon>eudicotyledons</taxon>
        <taxon>Gunneridae</taxon>
        <taxon>Pentapetalae</taxon>
        <taxon>rosids</taxon>
        <taxon>fabids</taxon>
        <taxon>Fagales</taxon>
        <taxon>Fagaceae</taxon>
        <taxon>Fagus</taxon>
    </lineage>
</organism>
<dbReference type="InterPro" id="IPR001005">
    <property type="entry name" value="SANT/Myb"/>
</dbReference>
<evidence type="ECO:0000259" key="5">
    <source>
        <dbReference type="Pfam" id="PF20160"/>
    </source>
</evidence>
<dbReference type="GO" id="GO:0051707">
    <property type="term" value="P:response to other organism"/>
    <property type="evidence" value="ECO:0007669"/>
    <property type="project" value="UniProtKB-ARBA"/>
</dbReference>